<feature type="region of interest" description="Disordered" evidence="1">
    <location>
        <begin position="53"/>
        <end position="80"/>
    </location>
</feature>
<keyword evidence="3" id="KW-1185">Reference proteome</keyword>
<feature type="compositionally biased region" description="Basic and acidic residues" evidence="1">
    <location>
        <begin position="59"/>
        <end position="68"/>
    </location>
</feature>
<evidence type="ECO:0000256" key="1">
    <source>
        <dbReference type="SAM" id="MobiDB-lite"/>
    </source>
</evidence>
<gene>
    <name evidence="2" type="ORF">IW261DRAFT_1423526</name>
</gene>
<dbReference type="AlphaFoldDB" id="A0AA39NXC5"/>
<evidence type="ECO:0000313" key="2">
    <source>
        <dbReference type="EMBL" id="KAK0473605.1"/>
    </source>
</evidence>
<protein>
    <submittedName>
        <fullName evidence="2">Uncharacterized protein</fullName>
    </submittedName>
</protein>
<comment type="caution">
    <text evidence="2">The sequence shown here is derived from an EMBL/GenBank/DDBJ whole genome shotgun (WGS) entry which is preliminary data.</text>
</comment>
<reference evidence="2" key="1">
    <citation type="submission" date="2023-06" db="EMBL/GenBank/DDBJ databases">
        <authorList>
            <consortium name="Lawrence Berkeley National Laboratory"/>
            <person name="Ahrendt S."/>
            <person name="Sahu N."/>
            <person name="Indic B."/>
            <person name="Wong-Bajracharya J."/>
            <person name="Merenyi Z."/>
            <person name="Ke H.-M."/>
            <person name="Monk M."/>
            <person name="Kocsube S."/>
            <person name="Drula E."/>
            <person name="Lipzen A."/>
            <person name="Balint B."/>
            <person name="Henrissat B."/>
            <person name="Andreopoulos B."/>
            <person name="Martin F.M."/>
            <person name="Harder C.B."/>
            <person name="Rigling D."/>
            <person name="Ford K.L."/>
            <person name="Foster G.D."/>
            <person name="Pangilinan J."/>
            <person name="Papanicolaou A."/>
            <person name="Barry K."/>
            <person name="LaButti K."/>
            <person name="Viragh M."/>
            <person name="Koriabine M."/>
            <person name="Yan M."/>
            <person name="Riley R."/>
            <person name="Champramary S."/>
            <person name="Plett K.L."/>
            <person name="Tsai I.J."/>
            <person name="Slot J."/>
            <person name="Sipos G."/>
            <person name="Plett J."/>
            <person name="Nagy L.G."/>
            <person name="Grigoriev I.V."/>
        </authorList>
    </citation>
    <scope>NUCLEOTIDE SEQUENCE</scope>
    <source>
        <strain evidence="2">ICMP 16352</strain>
    </source>
</reference>
<dbReference type="EMBL" id="JAUEPR010000032">
    <property type="protein sequence ID" value="KAK0473605.1"/>
    <property type="molecule type" value="Genomic_DNA"/>
</dbReference>
<organism evidence="2 3">
    <name type="scientific">Armillaria novae-zelandiae</name>
    <dbReference type="NCBI Taxonomy" id="153914"/>
    <lineage>
        <taxon>Eukaryota</taxon>
        <taxon>Fungi</taxon>
        <taxon>Dikarya</taxon>
        <taxon>Basidiomycota</taxon>
        <taxon>Agaricomycotina</taxon>
        <taxon>Agaricomycetes</taxon>
        <taxon>Agaricomycetidae</taxon>
        <taxon>Agaricales</taxon>
        <taxon>Marasmiineae</taxon>
        <taxon>Physalacriaceae</taxon>
        <taxon>Armillaria</taxon>
    </lineage>
</organism>
<sequence>MLHHTRSLDDLHMHAIHFADKGAKREKLTKEQVRTVEAAEQGLTAEQQEILRKHCNSLTKEKGQEHPHSPSPTPGPSCAISKGKFVDCNLEIDDDELDPEAQREALETWNQVCNINEEVESYLSKSEHEFQPVKRKH</sequence>
<dbReference type="Proteomes" id="UP001175227">
    <property type="component" value="Unassembled WGS sequence"/>
</dbReference>
<name>A0AA39NXC5_9AGAR</name>
<accession>A0AA39NXC5</accession>
<proteinExistence type="predicted"/>
<evidence type="ECO:0000313" key="3">
    <source>
        <dbReference type="Proteomes" id="UP001175227"/>
    </source>
</evidence>